<dbReference type="RefSeq" id="XP_006825655.1">
    <property type="nucleotide sequence ID" value="XM_006825592.1"/>
</dbReference>
<dbReference type="PANTHER" id="PTHR34649:SF1">
    <property type="entry name" value="CILIA- AND FLAGELLA-ASSOCIATED PROTEIN 99"/>
    <property type="match status" value="1"/>
</dbReference>
<feature type="compositionally biased region" description="Polar residues" evidence="2">
    <location>
        <begin position="356"/>
        <end position="374"/>
    </location>
</feature>
<accession>A0ABM0N064</accession>
<feature type="region of interest" description="Disordered" evidence="2">
    <location>
        <begin position="309"/>
        <end position="374"/>
    </location>
</feature>
<feature type="compositionally biased region" description="Basic and acidic residues" evidence="2">
    <location>
        <begin position="323"/>
        <end position="345"/>
    </location>
</feature>
<proteinExistence type="predicted"/>
<protein>
    <submittedName>
        <fullName evidence="4">Calponin homology domain-containing protein DDB_G0272472-like</fullName>
    </submittedName>
</protein>
<feature type="compositionally biased region" description="Polar residues" evidence="2">
    <location>
        <begin position="312"/>
        <end position="322"/>
    </location>
</feature>
<keyword evidence="3" id="KW-1185">Reference proteome</keyword>
<evidence type="ECO:0000256" key="1">
    <source>
        <dbReference type="SAM" id="Coils"/>
    </source>
</evidence>
<feature type="coiled-coil region" evidence="1">
    <location>
        <begin position="83"/>
        <end position="176"/>
    </location>
</feature>
<evidence type="ECO:0000313" key="4">
    <source>
        <dbReference type="RefSeq" id="XP_006825655.1"/>
    </source>
</evidence>
<dbReference type="Proteomes" id="UP000694865">
    <property type="component" value="Unplaced"/>
</dbReference>
<evidence type="ECO:0000256" key="2">
    <source>
        <dbReference type="SAM" id="MobiDB-lite"/>
    </source>
</evidence>
<dbReference type="InterPro" id="IPR039341">
    <property type="entry name" value="CFAP99"/>
</dbReference>
<reference evidence="4" key="1">
    <citation type="submission" date="2025-08" db="UniProtKB">
        <authorList>
            <consortium name="RefSeq"/>
        </authorList>
    </citation>
    <scope>IDENTIFICATION</scope>
    <source>
        <tissue evidence="4">Testes</tissue>
    </source>
</reference>
<evidence type="ECO:0000313" key="3">
    <source>
        <dbReference type="Proteomes" id="UP000694865"/>
    </source>
</evidence>
<name>A0ABM0N064_SACKO</name>
<dbReference type="PANTHER" id="PTHR34649">
    <property type="entry name" value="CILIA- AND FLAGELLA-ASSOCIATED PROTEIN 99"/>
    <property type="match status" value="1"/>
</dbReference>
<sequence>MIGQTDRWTSAQQKSFTQSSYCYLTLKPNERRLERLESGARDASEFQKWQDEMRRKDLDQELAEIEQRRILGKLSHEEAILARQQLIRENREKVQEMKEEAARLMQEYIEKRLEEEEVMKNLVEDVMTSHQNAKDAKDKLRDYKRKIVDEVNEESRELMRQALEEAEEDMKRKMELIYQIRAMEAVPKIRHAFVDITSTAGHALLSELSIAELRERLALLKISEKESEEEKRDEILASKQARDQMLMDKLEQISKFRAAEGQAAALKLEDKRRTKEKKAEIIDPRVIAMQQKLEQRKQERLKTAEVMKITPTKKSAQRTQSLTKEKKRLEADRWRELEKTRERAAALKSQGAVGSKSVNKLSSFRQLSAGQAAS</sequence>
<gene>
    <name evidence="4" type="primary">LOC102805682</name>
</gene>
<keyword evidence="1" id="KW-0175">Coiled coil</keyword>
<organism evidence="3 4">
    <name type="scientific">Saccoglossus kowalevskii</name>
    <name type="common">Acorn worm</name>
    <dbReference type="NCBI Taxonomy" id="10224"/>
    <lineage>
        <taxon>Eukaryota</taxon>
        <taxon>Metazoa</taxon>
        <taxon>Hemichordata</taxon>
        <taxon>Enteropneusta</taxon>
        <taxon>Harrimaniidae</taxon>
        <taxon>Saccoglossus</taxon>
    </lineage>
</organism>
<dbReference type="GeneID" id="102805682"/>